<comment type="caution">
    <text evidence="2">The sequence shown here is derived from an EMBL/GenBank/DDBJ whole genome shotgun (WGS) entry which is preliminary data.</text>
</comment>
<evidence type="ECO:0000313" key="3">
    <source>
        <dbReference type="Proteomes" id="UP001430804"/>
    </source>
</evidence>
<dbReference type="InterPro" id="IPR002539">
    <property type="entry name" value="MaoC-like_dom"/>
</dbReference>
<keyword evidence="3" id="KW-1185">Reference proteome</keyword>
<evidence type="ECO:0000259" key="1">
    <source>
        <dbReference type="Pfam" id="PF01575"/>
    </source>
</evidence>
<dbReference type="InterPro" id="IPR050965">
    <property type="entry name" value="UPF0336/Enoyl-CoA_hydratase"/>
</dbReference>
<dbReference type="Pfam" id="PF01575">
    <property type="entry name" value="MaoC_dehydratas"/>
    <property type="match status" value="1"/>
</dbReference>
<sequence>MTSEKHDDPHYRVGARAELGNYLFTAEEIIAFAQKFDPQPFHVDAEAAEKSFLGGLCASGWHTAAVWMKLNVAAMGKRIAERKAAGLPNYTLGPSPGIRNLRWSRPVYAGDTISFAQQLVRIRPSRGQPGWSILEALAEAHNATSGERVMSFDSAVLIQVPPQLHDGNEPQAPGPDRP</sequence>
<feature type="domain" description="MaoC-like" evidence="1">
    <location>
        <begin position="25"/>
        <end position="126"/>
    </location>
</feature>
<reference evidence="2" key="1">
    <citation type="submission" date="2021-07" db="EMBL/GenBank/DDBJ databases">
        <title>Pseudohoeflea marina sp. nov. a polyhydroxyalcanoate-producing bacterium.</title>
        <authorList>
            <person name="Zheng W."/>
            <person name="Yu S."/>
            <person name="Huang Y."/>
        </authorList>
    </citation>
    <scope>NUCLEOTIDE SEQUENCE</scope>
    <source>
        <strain evidence="2">DP4N28-3</strain>
    </source>
</reference>
<dbReference type="Proteomes" id="UP001430804">
    <property type="component" value="Unassembled WGS sequence"/>
</dbReference>
<name>A0ABS6WJI9_9HYPH</name>
<gene>
    <name evidence="2" type="ORF">KY465_02335</name>
</gene>
<organism evidence="2 3">
    <name type="scientific">Pseudohoeflea coraliihabitans</name>
    <dbReference type="NCBI Taxonomy" id="2860393"/>
    <lineage>
        <taxon>Bacteria</taxon>
        <taxon>Pseudomonadati</taxon>
        <taxon>Pseudomonadota</taxon>
        <taxon>Alphaproteobacteria</taxon>
        <taxon>Hyphomicrobiales</taxon>
        <taxon>Rhizobiaceae</taxon>
        <taxon>Pseudohoeflea</taxon>
    </lineage>
</organism>
<evidence type="ECO:0000313" key="2">
    <source>
        <dbReference type="EMBL" id="MBW3096112.1"/>
    </source>
</evidence>
<dbReference type="PANTHER" id="PTHR43437:SF3">
    <property type="entry name" value="HYDROXYACYL-THIOESTER DEHYDRATASE TYPE 2, MITOCHONDRIAL"/>
    <property type="match status" value="1"/>
</dbReference>
<dbReference type="EMBL" id="JAHWQX010000001">
    <property type="protein sequence ID" value="MBW3096112.1"/>
    <property type="molecule type" value="Genomic_DNA"/>
</dbReference>
<proteinExistence type="predicted"/>
<protein>
    <submittedName>
        <fullName evidence="2">MaoC family dehydratase</fullName>
    </submittedName>
</protein>
<dbReference type="CDD" id="cd03454">
    <property type="entry name" value="YdeM"/>
    <property type="match status" value="1"/>
</dbReference>
<accession>A0ABS6WJI9</accession>
<dbReference type="RefSeq" id="WP_219158035.1">
    <property type="nucleotide sequence ID" value="NZ_JAHWQX010000001.1"/>
</dbReference>
<dbReference type="PANTHER" id="PTHR43437">
    <property type="entry name" value="HYDROXYACYL-THIOESTER DEHYDRATASE TYPE 2, MITOCHONDRIAL-RELATED"/>
    <property type="match status" value="1"/>
</dbReference>